<keyword evidence="2" id="KW-0689">Ribosomal protein</keyword>
<dbReference type="PANTHER" id="PTHR12059">
    <property type="entry name" value="RIBOSOMAL PROTEIN L23-RELATED"/>
    <property type="match status" value="1"/>
</dbReference>
<evidence type="ECO:0000313" key="6">
    <source>
        <dbReference type="EMBL" id="KAJ9598894.1"/>
    </source>
</evidence>
<dbReference type="GO" id="GO:0005762">
    <property type="term" value="C:mitochondrial large ribosomal subunit"/>
    <property type="evidence" value="ECO:0007669"/>
    <property type="project" value="TreeGrafter"/>
</dbReference>
<comment type="similarity">
    <text evidence="1">Belongs to the universal ribosomal protein uL23 family.</text>
</comment>
<dbReference type="SUPFAM" id="SSF54189">
    <property type="entry name" value="Ribosomal proteins S24e, L23 and L15e"/>
    <property type="match status" value="1"/>
</dbReference>
<evidence type="ECO:0000256" key="5">
    <source>
        <dbReference type="ARBA" id="ARBA00041375"/>
    </source>
</evidence>
<dbReference type="EMBL" id="JASPKZ010000909">
    <property type="protein sequence ID" value="KAJ9598894.1"/>
    <property type="molecule type" value="Genomic_DNA"/>
</dbReference>
<dbReference type="PANTHER" id="PTHR12059:SF5">
    <property type="entry name" value="LARGE RIBOSOMAL SUBUNIT PROTEIN UL23M"/>
    <property type="match status" value="1"/>
</dbReference>
<dbReference type="Proteomes" id="UP001233999">
    <property type="component" value="Unassembled WGS sequence"/>
</dbReference>
<name>A0AAD8AH23_DIPPU</name>
<dbReference type="InterPro" id="IPR012677">
    <property type="entry name" value="Nucleotide-bd_a/b_plait_sf"/>
</dbReference>
<evidence type="ECO:0000256" key="1">
    <source>
        <dbReference type="ARBA" id="ARBA00006700"/>
    </source>
</evidence>
<dbReference type="Gene3D" id="3.30.70.330">
    <property type="match status" value="1"/>
</dbReference>
<organism evidence="6 7">
    <name type="scientific">Diploptera punctata</name>
    <name type="common">Pacific beetle cockroach</name>
    <dbReference type="NCBI Taxonomy" id="6984"/>
    <lineage>
        <taxon>Eukaryota</taxon>
        <taxon>Metazoa</taxon>
        <taxon>Ecdysozoa</taxon>
        <taxon>Arthropoda</taxon>
        <taxon>Hexapoda</taxon>
        <taxon>Insecta</taxon>
        <taxon>Pterygota</taxon>
        <taxon>Neoptera</taxon>
        <taxon>Polyneoptera</taxon>
        <taxon>Dictyoptera</taxon>
        <taxon>Blattodea</taxon>
        <taxon>Blaberoidea</taxon>
        <taxon>Blaberidae</taxon>
        <taxon>Diplopterinae</taxon>
        <taxon>Diploptera</taxon>
    </lineage>
</organism>
<comment type="caution">
    <text evidence="6">The sequence shown here is derived from an EMBL/GenBank/DDBJ whole genome shotgun (WGS) entry which is preliminary data.</text>
</comment>
<proteinExistence type="inferred from homology"/>
<gene>
    <name evidence="6" type="ORF">L9F63_026572</name>
</gene>
<sequence>MSTRWHPRYQIGNPQLRVFLSNFWMKLVRPIDKQPPNVVHFIVSMEMNKYDVKNYLERIYKVQAADVRTHVMLGRFKRDPGMGYKKDEKFEFPNLFPKEEEKLIEEKKQIEESKKAYKQFLDKSKKRPGVPGWFSF</sequence>
<dbReference type="GO" id="GO:0003735">
    <property type="term" value="F:structural constituent of ribosome"/>
    <property type="evidence" value="ECO:0007669"/>
    <property type="project" value="InterPro"/>
</dbReference>
<reference evidence="6" key="1">
    <citation type="journal article" date="2023" name="IScience">
        <title>Live-bearing cockroach genome reveals convergent evolutionary mechanisms linked to viviparity in insects and beyond.</title>
        <authorList>
            <person name="Fouks B."/>
            <person name="Harrison M.C."/>
            <person name="Mikhailova A.A."/>
            <person name="Marchal E."/>
            <person name="English S."/>
            <person name="Carruthers M."/>
            <person name="Jennings E.C."/>
            <person name="Chiamaka E.L."/>
            <person name="Frigard R.A."/>
            <person name="Pippel M."/>
            <person name="Attardo G.M."/>
            <person name="Benoit J.B."/>
            <person name="Bornberg-Bauer E."/>
            <person name="Tobe S.S."/>
        </authorList>
    </citation>
    <scope>NUCLEOTIDE SEQUENCE</scope>
    <source>
        <strain evidence="6">Stay&amp;Tobe</strain>
    </source>
</reference>
<evidence type="ECO:0000256" key="3">
    <source>
        <dbReference type="ARBA" id="ARBA00023274"/>
    </source>
</evidence>
<keyword evidence="3" id="KW-0687">Ribonucleoprotein</keyword>
<dbReference type="Pfam" id="PF00276">
    <property type="entry name" value="Ribosomal_L23"/>
    <property type="match status" value="1"/>
</dbReference>
<protein>
    <recommendedName>
        <fullName evidence="4">Large ribosomal subunit protein uL23m</fullName>
    </recommendedName>
    <alternativeName>
        <fullName evidence="5">39S ribosomal protein L23, mitochondrial</fullName>
    </alternativeName>
</protein>
<dbReference type="GO" id="GO:0032543">
    <property type="term" value="P:mitochondrial translation"/>
    <property type="evidence" value="ECO:0007669"/>
    <property type="project" value="TreeGrafter"/>
</dbReference>
<evidence type="ECO:0000313" key="7">
    <source>
        <dbReference type="Proteomes" id="UP001233999"/>
    </source>
</evidence>
<reference evidence="6" key="2">
    <citation type="submission" date="2023-05" db="EMBL/GenBank/DDBJ databases">
        <authorList>
            <person name="Fouks B."/>
        </authorList>
    </citation>
    <scope>NUCLEOTIDE SEQUENCE</scope>
    <source>
        <strain evidence="6">Stay&amp;Tobe</strain>
        <tissue evidence="6">Testes</tissue>
    </source>
</reference>
<accession>A0AAD8AH23</accession>
<evidence type="ECO:0000256" key="4">
    <source>
        <dbReference type="ARBA" id="ARBA00039977"/>
    </source>
</evidence>
<dbReference type="AlphaFoldDB" id="A0AAD8AH23"/>
<keyword evidence="7" id="KW-1185">Reference proteome</keyword>
<evidence type="ECO:0000256" key="2">
    <source>
        <dbReference type="ARBA" id="ARBA00022980"/>
    </source>
</evidence>
<dbReference type="InterPro" id="IPR013025">
    <property type="entry name" value="Ribosomal_uL23-like"/>
</dbReference>
<dbReference type="InterPro" id="IPR012678">
    <property type="entry name" value="Ribosomal_uL23/eL15/eS24_sf"/>
</dbReference>